<feature type="compositionally biased region" description="Basic and acidic residues" evidence="3">
    <location>
        <begin position="207"/>
        <end position="229"/>
    </location>
</feature>
<keyword evidence="2" id="KW-0175">Coiled coil</keyword>
<accession>L5LH84</accession>
<feature type="compositionally biased region" description="Polar residues" evidence="3">
    <location>
        <begin position="177"/>
        <end position="188"/>
    </location>
</feature>
<dbReference type="InterPro" id="IPR009505">
    <property type="entry name" value="Neural_ProG_Cyt"/>
</dbReference>
<reference evidence="7" key="1">
    <citation type="journal article" date="2013" name="Science">
        <title>Comparative analysis of bat genomes provides insight into the evolution of flight and immunity.</title>
        <authorList>
            <person name="Zhang G."/>
            <person name="Cowled C."/>
            <person name="Shi Z."/>
            <person name="Huang Z."/>
            <person name="Bishop-Lilly K.A."/>
            <person name="Fang X."/>
            <person name="Wynne J.W."/>
            <person name="Xiong Z."/>
            <person name="Baker M.L."/>
            <person name="Zhao W."/>
            <person name="Tachedjian M."/>
            <person name="Zhu Y."/>
            <person name="Zhou P."/>
            <person name="Jiang X."/>
            <person name="Ng J."/>
            <person name="Yang L."/>
            <person name="Wu L."/>
            <person name="Xiao J."/>
            <person name="Feng Y."/>
            <person name="Chen Y."/>
            <person name="Sun X."/>
            <person name="Zhang Y."/>
            <person name="Marsh G.A."/>
            <person name="Crameri G."/>
            <person name="Broder C.C."/>
            <person name="Frey K.G."/>
            <person name="Wang L.F."/>
            <person name="Wang J."/>
        </authorList>
    </citation>
    <scope>NUCLEOTIDE SEQUENCE [LARGE SCALE GENOMIC DNA]</scope>
</reference>
<evidence type="ECO:0000256" key="1">
    <source>
        <dbReference type="ARBA" id="ARBA00022853"/>
    </source>
</evidence>
<sequence>METEADGQQPEKAENKGENETDEGDKAQDGDNEKSSEKEQDNEVSEDIKSEETESEENKELTDTCKERESEIGKKKVEREISEGNVATAAAAALASAATKAKHLAAVEERKIKSLVALLVETQMKKLEIKLRHFEELETIMDREKEALEQQRQQLLTERQSFHMEQLKYAELRARQQMEQQHGQNPAQGHQHPGGAGLAPLGAAGHPGDDPSAPHKIQEVLKSCLKEEEPFNIQNSLSPKLEGRGDPAELEANCLQNNLT</sequence>
<dbReference type="PANTHER" id="PTHR15381">
    <property type="entry name" value="CHONDROITIN SULFATE PROTEOGLYCAN 5 -RELATED"/>
    <property type="match status" value="1"/>
</dbReference>
<name>L5LH84_MYODS</name>
<feature type="region of interest" description="Disordered" evidence="3">
    <location>
        <begin position="177"/>
        <end position="260"/>
    </location>
</feature>
<evidence type="ECO:0000256" key="2">
    <source>
        <dbReference type="SAM" id="Coils"/>
    </source>
</evidence>
<keyword evidence="7" id="KW-1185">Reference proteome</keyword>
<dbReference type="Pfam" id="PF06567">
    <property type="entry name" value="Neural_ProG_Cyt"/>
    <property type="match status" value="1"/>
</dbReference>
<gene>
    <name evidence="6" type="ORF">MDA_GLEAN10023120</name>
</gene>
<proteinExistence type="predicted"/>
<dbReference type="Pfam" id="PF16495">
    <property type="entry name" value="SWIRM-assoc_1"/>
    <property type="match status" value="1"/>
</dbReference>
<feature type="domain" description="Neural chondroitin sulphate proteoglycan cytoplasmic" evidence="4">
    <location>
        <begin position="209"/>
        <end position="259"/>
    </location>
</feature>
<keyword evidence="1" id="KW-0156">Chromatin regulator</keyword>
<evidence type="ECO:0000256" key="3">
    <source>
        <dbReference type="SAM" id="MobiDB-lite"/>
    </source>
</evidence>
<dbReference type="GO" id="GO:0010468">
    <property type="term" value="P:regulation of gene expression"/>
    <property type="evidence" value="ECO:0007669"/>
    <property type="project" value="UniProtKB-ARBA"/>
</dbReference>
<dbReference type="EMBL" id="KB112367">
    <property type="protein sequence ID" value="ELK24983.1"/>
    <property type="molecule type" value="Genomic_DNA"/>
</dbReference>
<dbReference type="GO" id="GO:0048858">
    <property type="term" value="P:cell projection morphogenesis"/>
    <property type="evidence" value="ECO:0007669"/>
    <property type="project" value="TreeGrafter"/>
</dbReference>
<feature type="coiled-coil region" evidence="2">
    <location>
        <begin position="134"/>
        <end position="165"/>
    </location>
</feature>
<evidence type="ECO:0000313" key="7">
    <source>
        <dbReference type="Proteomes" id="UP000010556"/>
    </source>
</evidence>
<evidence type="ECO:0000259" key="4">
    <source>
        <dbReference type="Pfam" id="PF06567"/>
    </source>
</evidence>
<dbReference type="AlphaFoldDB" id="L5LH84"/>
<organism evidence="6 7">
    <name type="scientific">Myotis davidii</name>
    <name type="common">David's myotis</name>
    <dbReference type="NCBI Taxonomy" id="225400"/>
    <lineage>
        <taxon>Eukaryota</taxon>
        <taxon>Metazoa</taxon>
        <taxon>Chordata</taxon>
        <taxon>Craniata</taxon>
        <taxon>Vertebrata</taxon>
        <taxon>Euteleostomi</taxon>
        <taxon>Mammalia</taxon>
        <taxon>Eutheria</taxon>
        <taxon>Laurasiatheria</taxon>
        <taxon>Chiroptera</taxon>
        <taxon>Yangochiroptera</taxon>
        <taxon>Vespertilionidae</taxon>
        <taxon>Myotis</taxon>
    </lineage>
</organism>
<protein>
    <submittedName>
        <fullName evidence="6">SWI/SNF complex subunit SMARCC1</fullName>
    </submittedName>
</protein>
<feature type="region of interest" description="Disordered" evidence="3">
    <location>
        <begin position="1"/>
        <end position="73"/>
    </location>
</feature>
<evidence type="ECO:0000313" key="6">
    <source>
        <dbReference type="EMBL" id="ELK24983.1"/>
    </source>
</evidence>
<feature type="domain" description="SMARCC C-terminal" evidence="5">
    <location>
        <begin position="92"/>
        <end position="173"/>
    </location>
</feature>
<dbReference type="GO" id="GO:0006325">
    <property type="term" value="P:chromatin organization"/>
    <property type="evidence" value="ECO:0007669"/>
    <property type="project" value="UniProtKB-KW"/>
</dbReference>
<dbReference type="InterPro" id="IPR032451">
    <property type="entry name" value="SMARCC_C"/>
</dbReference>
<feature type="compositionally biased region" description="Basic and acidic residues" evidence="3">
    <location>
        <begin position="9"/>
        <end position="73"/>
    </location>
</feature>
<dbReference type="PANTHER" id="PTHR15381:SF1">
    <property type="entry name" value="CHONDROITIN SULFATE PROTEOGLYCAN 5"/>
    <property type="match status" value="1"/>
</dbReference>
<dbReference type="GO" id="GO:0045202">
    <property type="term" value="C:synapse"/>
    <property type="evidence" value="ECO:0007669"/>
    <property type="project" value="TreeGrafter"/>
</dbReference>
<dbReference type="GO" id="GO:0032991">
    <property type="term" value="C:protein-containing complex"/>
    <property type="evidence" value="ECO:0007669"/>
    <property type="project" value="UniProtKB-ARBA"/>
</dbReference>
<evidence type="ECO:0000259" key="5">
    <source>
        <dbReference type="Pfam" id="PF16495"/>
    </source>
</evidence>
<dbReference type="Proteomes" id="UP000010556">
    <property type="component" value="Unassembled WGS sequence"/>
</dbReference>